<sequence length="130" mass="13777">MKSQRGASVLELVVTVVVLAVLAGVAYGGYDYGMRKYRRGAAEGCLREAADALARAHRVTNTYQGAAIPACPEAVSEFYTGLSYAAGPSDDAYTLQISPKPGTEQVKDACGTLKIDERGRVHSDSGDSCW</sequence>
<keyword evidence="1" id="KW-0812">Transmembrane</keyword>
<feature type="transmembrane region" description="Helical" evidence="1">
    <location>
        <begin position="12"/>
        <end position="30"/>
    </location>
</feature>
<dbReference type="AlphaFoldDB" id="A0A0A2X5E2"/>
<dbReference type="eggNOG" id="COG4968">
    <property type="taxonomic scope" value="Bacteria"/>
</dbReference>
<accession>A0A0A2X5E2</accession>
<gene>
    <name evidence="2" type="ORF">LF41_1016</name>
</gene>
<dbReference type="STRING" id="1300345.LF41_1016"/>
<dbReference type="OrthoDB" id="5296638at2"/>
<dbReference type="InterPro" id="IPR045584">
    <property type="entry name" value="Pilin-like"/>
</dbReference>
<comment type="caution">
    <text evidence="2">The sequence shown here is derived from an EMBL/GenBank/DDBJ whole genome shotgun (WGS) entry which is preliminary data.</text>
</comment>
<evidence type="ECO:0000256" key="1">
    <source>
        <dbReference type="SAM" id="Phobius"/>
    </source>
</evidence>
<keyword evidence="1" id="KW-0472">Membrane</keyword>
<dbReference type="SUPFAM" id="SSF54523">
    <property type="entry name" value="Pili subunits"/>
    <property type="match status" value="1"/>
</dbReference>
<dbReference type="GO" id="GO:0043683">
    <property type="term" value="P:type IV pilus assembly"/>
    <property type="evidence" value="ECO:0007669"/>
    <property type="project" value="InterPro"/>
</dbReference>
<name>A0A0A2X5E2_9GAMM</name>
<dbReference type="RefSeq" id="WP_036164874.1">
    <property type="nucleotide sequence ID" value="NZ_JRKJ01000002.1"/>
</dbReference>
<dbReference type="Pfam" id="PF16732">
    <property type="entry name" value="ComP_DUS"/>
    <property type="match status" value="1"/>
</dbReference>
<reference evidence="2 3" key="1">
    <citation type="submission" date="2014-09" db="EMBL/GenBank/DDBJ databases">
        <title>Genome sequences of Lysobacter dokdonensis DS-58.</title>
        <authorList>
            <person name="Kim J.F."/>
            <person name="Kwak M.-J."/>
        </authorList>
    </citation>
    <scope>NUCLEOTIDE SEQUENCE [LARGE SCALE GENOMIC DNA]</scope>
    <source>
        <strain evidence="2 3">DS-58</strain>
    </source>
</reference>
<dbReference type="Gene3D" id="3.30.700.10">
    <property type="entry name" value="Glycoprotein, Type 4 Pilin"/>
    <property type="match status" value="1"/>
</dbReference>
<protein>
    <submittedName>
        <fullName evidence="2">Type IV pilus biogenesis protein PilE</fullName>
    </submittedName>
</protein>
<evidence type="ECO:0000313" key="3">
    <source>
        <dbReference type="Proteomes" id="UP000030518"/>
    </source>
</evidence>
<keyword evidence="3" id="KW-1185">Reference proteome</keyword>
<organism evidence="2 3">
    <name type="scientific">Lysobacter dokdonensis DS-58</name>
    <dbReference type="NCBI Taxonomy" id="1300345"/>
    <lineage>
        <taxon>Bacteria</taxon>
        <taxon>Pseudomonadati</taxon>
        <taxon>Pseudomonadota</taxon>
        <taxon>Gammaproteobacteria</taxon>
        <taxon>Lysobacterales</taxon>
        <taxon>Lysobacteraceae</taxon>
        <taxon>Noviluteimonas</taxon>
    </lineage>
</organism>
<dbReference type="Proteomes" id="UP000030518">
    <property type="component" value="Unassembled WGS sequence"/>
</dbReference>
<dbReference type="InterPro" id="IPR031982">
    <property type="entry name" value="PilE-like"/>
</dbReference>
<keyword evidence="1" id="KW-1133">Transmembrane helix</keyword>
<dbReference type="EMBL" id="JRKJ01000002">
    <property type="protein sequence ID" value="KGQ20479.1"/>
    <property type="molecule type" value="Genomic_DNA"/>
</dbReference>
<proteinExistence type="predicted"/>
<dbReference type="Pfam" id="PF07963">
    <property type="entry name" value="N_methyl"/>
    <property type="match status" value="1"/>
</dbReference>
<dbReference type="PATRIC" id="fig|1300345.3.peg.337"/>
<dbReference type="InterPro" id="IPR012902">
    <property type="entry name" value="N_methyl_site"/>
</dbReference>
<evidence type="ECO:0000313" key="2">
    <source>
        <dbReference type="EMBL" id="KGQ20479.1"/>
    </source>
</evidence>